<dbReference type="Pfam" id="PF00575">
    <property type="entry name" value="S1"/>
    <property type="match status" value="1"/>
</dbReference>
<dbReference type="InterPro" id="IPR012340">
    <property type="entry name" value="NA-bd_OB-fold"/>
</dbReference>
<dbReference type="FunFam" id="2.40.50.140:FF:000103">
    <property type="entry name" value="protein RRP5 homolog"/>
    <property type="match status" value="1"/>
</dbReference>
<proteinExistence type="predicted"/>
<feature type="region of interest" description="Disordered" evidence="2">
    <location>
        <begin position="111"/>
        <end position="137"/>
    </location>
</feature>
<evidence type="ECO:0000259" key="3">
    <source>
        <dbReference type="PROSITE" id="PS50126"/>
    </source>
</evidence>
<feature type="region of interest" description="Disordered" evidence="2">
    <location>
        <begin position="239"/>
        <end position="264"/>
    </location>
</feature>
<dbReference type="EMBL" id="VBAM01000134">
    <property type="protein sequence ID" value="TMJ13956.1"/>
    <property type="molecule type" value="Genomic_DNA"/>
</dbReference>
<name>A0A537M157_9BACT</name>
<dbReference type="GO" id="GO:0003735">
    <property type="term" value="F:structural constituent of ribosome"/>
    <property type="evidence" value="ECO:0007669"/>
    <property type="project" value="TreeGrafter"/>
</dbReference>
<dbReference type="PROSITE" id="PS50126">
    <property type="entry name" value="S1"/>
    <property type="match status" value="1"/>
</dbReference>
<dbReference type="InterPro" id="IPR003029">
    <property type="entry name" value="S1_domain"/>
</dbReference>
<comment type="function">
    <text evidence="1">Binds mRNA; thus facilitating recognition of the initiation point. It is needed to translate mRNA with a short Shine-Dalgarno (SD) purine-rich sequence.</text>
</comment>
<dbReference type="SUPFAM" id="SSF50249">
    <property type="entry name" value="Nucleic acid-binding proteins"/>
    <property type="match status" value="1"/>
</dbReference>
<dbReference type="Gene3D" id="2.40.50.140">
    <property type="entry name" value="Nucleic acid-binding proteins"/>
    <property type="match status" value="1"/>
</dbReference>
<gene>
    <name evidence="4" type="ORF">E6H02_04220</name>
</gene>
<evidence type="ECO:0000313" key="5">
    <source>
        <dbReference type="Proteomes" id="UP000320393"/>
    </source>
</evidence>
<protein>
    <submittedName>
        <fullName evidence="4">S1 RNA-binding domain-containing protein</fullName>
    </submittedName>
</protein>
<dbReference type="PANTHER" id="PTHR10724:SF10">
    <property type="entry name" value="S1 RNA-BINDING DOMAIN-CONTAINING PROTEIN 1"/>
    <property type="match status" value="1"/>
</dbReference>
<evidence type="ECO:0000256" key="2">
    <source>
        <dbReference type="SAM" id="MobiDB-lite"/>
    </source>
</evidence>
<reference evidence="4 5" key="1">
    <citation type="journal article" date="2019" name="Nat. Microbiol.">
        <title>Mediterranean grassland soil C-N compound turnover is dependent on rainfall and depth, and is mediated by genomically divergent microorganisms.</title>
        <authorList>
            <person name="Diamond S."/>
            <person name="Andeer P.F."/>
            <person name="Li Z."/>
            <person name="Crits-Christoph A."/>
            <person name="Burstein D."/>
            <person name="Anantharaman K."/>
            <person name="Lane K.R."/>
            <person name="Thomas B.C."/>
            <person name="Pan C."/>
            <person name="Northen T.R."/>
            <person name="Banfield J.F."/>
        </authorList>
    </citation>
    <scope>NUCLEOTIDE SEQUENCE [LARGE SCALE GENOMIC DNA]</scope>
    <source>
        <strain evidence="4">NP_5</strain>
    </source>
</reference>
<organism evidence="4 5">
    <name type="scientific">Candidatus Segetimicrobium genomatis</name>
    <dbReference type="NCBI Taxonomy" id="2569760"/>
    <lineage>
        <taxon>Bacteria</taxon>
        <taxon>Bacillati</taxon>
        <taxon>Candidatus Sysuimicrobiota</taxon>
        <taxon>Candidatus Sysuimicrobiia</taxon>
        <taxon>Candidatus Sysuimicrobiales</taxon>
        <taxon>Candidatus Segetimicrobiaceae</taxon>
        <taxon>Candidatus Segetimicrobium</taxon>
    </lineage>
</organism>
<dbReference type="PANTHER" id="PTHR10724">
    <property type="entry name" value="30S RIBOSOMAL PROTEIN S1"/>
    <property type="match status" value="1"/>
</dbReference>
<dbReference type="AlphaFoldDB" id="A0A537M157"/>
<accession>A0A537M157</accession>
<dbReference type="Proteomes" id="UP000320393">
    <property type="component" value="Unassembled WGS sequence"/>
</dbReference>
<comment type="caution">
    <text evidence="4">The sequence shown here is derived from an EMBL/GenBank/DDBJ whole genome shotgun (WGS) entry which is preliminary data.</text>
</comment>
<evidence type="ECO:0000313" key="4">
    <source>
        <dbReference type="EMBL" id="TMJ13956.1"/>
    </source>
</evidence>
<feature type="compositionally biased region" description="Low complexity" evidence="2">
    <location>
        <begin position="249"/>
        <end position="264"/>
    </location>
</feature>
<feature type="domain" description="S1 motif" evidence="3">
    <location>
        <begin position="6"/>
        <end position="74"/>
    </location>
</feature>
<dbReference type="GO" id="GO:0006412">
    <property type="term" value="P:translation"/>
    <property type="evidence" value="ECO:0007669"/>
    <property type="project" value="TreeGrafter"/>
</dbReference>
<dbReference type="InterPro" id="IPR050437">
    <property type="entry name" value="Ribos_protein_bS1-like"/>
</dbReference>
<dbReference type="CDD" id="cd05692">
    <property type="entry name" value="S1_RPS1_repeat_hs4"/>
    <property type="match status" value="1"/>
</dbReference>
<dbReference type="GO" id="GO:0003729">
    <property type="term" value="F:mRNA binding"/>
    <property type="evidence" value="ECO:0007669"/>
    <property type="project" value="TreeGrafter"/>
</dbReference>
<evidence type="ECO:0000256" key="1">
    <source>
        <dbReference type="ARBA" id="ARBA00025604"/>
    </source>
</evidence>
<dbReference type="SMART" id="SM00316">
    <property type="entry name" value="S1"/>
    <property type="match status" value="1"/>
</dbReference>
<sequence>MALDAGTVLEGVVVKITHYGAFVEFPDGKSGLVHISEIADTYVKDVRDYLKEQERVKVKVLGYNEKGKLDLSVKQALDPVERQSRMRAKVSFDEKLAKFLKESEERLLDLKRNTEAKRGGRRRLASTRSLDPQHPGDVLERLPHDLVALHPPALVPDVDEPLELLEFLLHSPQPVPQSHDPLIVGRRGEESAELLDRLPLHPARQAIDLERLEPRVDHEPPALLDGVRHDALELFQHLLAHDAPPPGAGSPARSSGPSTSDTAP</sequence>